<dbReference type="InterPro" id="IPR050099">
    <property type="entry name" value="SIS_GmhA/DiaA_subfam"/>
</dbReference>
<accession>A0A0A0BPU0</accession>
<dbReference type="InterPro" id="IPR035461">
    <property type="entry name" value="GmhA/DiaA"/>
</dbReference>
<dbReference type="PANTHER" id="PTHR30390:SF6">
    <property type="entry name" value="DNAA INITIATOR-ASSOCIATING PROTEIN DIAA"/>
    <property type="match status" value="1"/>
</dbReference>
<dbReference type="RefSeq" id="WP_043609377.1">
    <property type="nucleotide sequence ID" value="NZ_AXCY01000123.1"/>
</dbReference>
<organism evidence="2 3">
    <name type="scientific">Cellulomonas carbonis T26</name>
    <dbReference type="NCBI Taxonomy" id="947969"/>
    <lineage>
        <taxon>Bacteria</taxon>
        <taxon>Bacillati</taxon>
        <taxon>Actinomycetota</taxon>
        <taxon>Actinomycetes</taxon>
        <taxon>Micrococcales</taxon>
        <taxon>Cellulomonadaceae</taxon>
        <taxon>Cellulomonas</taxon>
    </lineage>
</organism>
<dbReference type="AlphaFoldDB" id="A0A0A0BPU0"/>
<keyword evidence="2" id="KW-0413">Isomerase</keyword>
<evidence type="ECO:0000313" key="3">
    <source>
        <dbReference type="Proteomes" id="UP000029839"/>
    </source>
</evidence>
<dbReference type="Gene3D" id="3.40.50.10490">
    <property type="entry name" value="Glucose-6-phosphate isomerase like protein, domain 1"/>
    <property type="match status" value="1"/>
</dbReference>
<dbReference type="Pfam" id="PF13580">
    <property type="entry name" value="SIS_2"/>
    <property type="match status" value="1"/>
</dbReference>
<feature type="domain" description="SIS" evidence="1">
    <location>
        <begin position="32"/>
        <end position="187"/>
    </location>
</feature>
<gene>
    <name evidence="2" type="ORF">N868_04485</name>
</gene>
<dbReference type="PANTHER" id="PTHR30390">
    <property type="entry name" value="SEDOHEPTULOSE 7-PHOSPHATE ISOMERASE / DNAA INITIATOR-ASSOCIATING FACTOR FOR REPLICATION INITIATION"/>
    <property type="match status" value="1"/>
</dbReference>
<comment type="caution">
    <text evidence="2">The sequence shown here is derived from an EMBL/GenBank/DDBJ whole genome shotgun (WGS) entry which is preliminary data.</text>
</comment>
<sequence length="199" mass="20989">MSWISEHVAELNPALDALRDQGDVVERWGRDLARLLWDGGRLLAAGNGGSAAEAQHLTAELVGRFLAERRALSAIALCAETSSLTAIVNDYGADEMFARQVEAHGRPGDVLVALSTSGTSPNVLRAAERARDRDMTVWALTGRGPNPLTGLAHESIAVDAPSTAAVQAVHLVAVHAVCAAVDAHVGALVRREKHLRVSA</sequence>
<dbReference type="GO" id="GO:1901135">
    <property type="term" value="P:carbohydrate derivative metabolic process"/>
    <property type="evidence" value="ECO:0007669"/>
    <property type="project" value="InterPro"/>
</dbReference>
<dbReference type="GO" id="GO:0016853">
    <property type="term" value="F:isomerase activity"/>
    <property type="evidence" value="ECO:0007669"/>
    <property type="project" value="UniProtKB-KW"/>
</dbReference>
<dbReference type="CDD" id="cd05006">
    <property type="entry name" value="SIS_GmhA"/>
    <property type="match status" value="1"/>
</dbReference>
<dbReference type="GO" id="GO:0097367">
    <property type="term" value="F:carbohydrate derivative binding"/>
    <property type="evidence" value="ECO:0007669"/>
    <property type="project" value="InterPro"/>
</dbReference>
<protein>
    <submittedName>
        <fullName evidence="2">Phosphoheptose isomerase</fullName>
    </submittedName>
</protein>
<dbReference type="PROSITE" id="PS51464">
    <property type="entry name" value="SIS"/>
    <property type="match status" value="1"/>
</dbReference>
<dbReference type="Proteomes" id="UP000029839">
    <property type="component" value="Unassembled WGS sequence"/>
</dbReference>
<dbReference type="EMBL" id="AXCY01000123">
    <property type="protein sequence ID" value="KGM09094.1"/>
    <property type="molecule type" value="Genomic_DNA"/>
</dbReference>
<proteinExistence type="predicted"/>
<dbReference type="SUPFAM" id="SSF53697">
    <property type="entry name" value="SIS domain"/>
    <property type="match status" value="1"/>
</dbReference>
<dbReference type="InterPro" id="IPR001347">
    <property type="entry name" value="SIS_dom"/>
</dbReference>
<dbReference type="InterPro" id="IPR046348">
    <property type="entry name" value="SIS_dom_sf"/>
</dbReference>
<reference evidence="2 3" key="2">
    <citation type="journal article" date="2015" name="Stand. Genomic Sci.">
        <title>Draft genome sequence of Cellulomonas carbonis T26(T) and comparative analysis of six Cellulomonas genomes.</title>
        <authorList>
            <person name="Zhuang W."/>
            <person name="Zhang S."/>
            <person name="Xia X."/>
            <person name="Wang G."/>
        </authorList>
    </citation>
    <scope>NUCLEOTIDE SEQUENCE [LARGE SCALE GENOMIC DNA]</scope>
    <source>
        <strain evidence="2 3">T26</strain>
    </source>
</reference>
<evidence type="ECO:0000259" key="1">
    <source>
        <dbReference type="PROSITE" id="PS51464"/>
    </source>
</evidence>
<evidence type="ECO:0000313" key="2">
    <source>
        <dbReference type="EMBL" id="KGM09094.1"/>
    </source>
</evidence>
<name>A0A0A0BPU0_9CELL</name>
<reference evidence="2 3" key="1">
    <citation type="submission" date="2013-08" db="EMBL/GenBank/DDBJ databases">
        <title>Genome sequencing of Cellulomonas carbonis T26.</title>
        <authorList>
            <person name="Chen F."/>
            <person name="Li Y."/>
            <person name="Wang G."/>
        </authorList>
    </citation>
    <scope>NUCLEOTIDE SEQUENCE [LARGE SCALE GENOMIC DNA]</scope>
    <source>
        <strain evidence="2 3">T26</strain>
    </source>
</reference>
<keyword evidence="3" id="KW-1185">Reference proteome</keyword>
<dbReference type="OrthoDB" id="9810929at2"/>